<accession>A0ABQ5MXS5</accession>
<dbReference type="InterPro" id="IPR000073">
    <property type="entry name" value="AB_hydrolase_1"/>
</dbReference>
<reference evidence="7 8" key="1">
    <citation type="journal article" date="2023" name="Int. J. Syst. Evol. Microbiol.">
        <title>Arthrobacter mangrovi sp. nov., an actinobacterium isolated from the rhizosphere of a mangrove.</title>
        <authorList>
            <person name="Hamada M."/>
            <person name="Saitou S."/>
            <person name="Enomoto N."/>
            <person name="Nanri K."/>
            <person name="Hidaka K."/>
            <person name="Miura T."/>
            <person name="Tamura T."/>
        </authorList>
    </citation>
    <scope>NUCLEOTIDE SEQUENCE [LARGE SCALE GENOMIC DNA]</scope>
    <source>
        <strain evidence="7 8">NBRC 112813</strain>
    </source>
</reference>
<name>A0ABQ5MXS5_9MICC</name>
<feature type="region of interest" description="Disordered" evidence="4">
    <location>
        <begin position="1"/>
        <end position="24"/>
    </location>
</feature>
<dbReference type="InterPro" id="IPR013595">
    <property type="entry name" value="Pept_S33_TAP-like_C"/>
</dbReference>
<evidence type="ECO:0000256" key="2">
    <source>
        <dbReference type="ARBA" id="ARBA00022729"/>
    </source>
</evidence>
<comment type="similarity">
    <text evidence="1">Belongs to the peptidase S33 family.</text>
</comment>
<proteinExistence type="inferred from homology"/>
<dbReference type="InterPro" id="IPR029058">
    <property type="entry name" value="AB_hydrolase_fold"/>
</dbReference>
<dbReference type="GO" id="GO:0016787">
    <property type="term" value="F:hydrolase activity"/>
    <property type="evidence" value="ECO:0007669"/>
    <property type="project" value="UniProtKB-KW"/>
</dbReference>
<protein>
    <submittedName>
        <fullName evidence="7">Alpha/beta hydrolase</fullName>
    </submittedName>
</protein>
<feature type="domain" description="Peptidase S33 tripeptidyl aminopeptidase-like C-terminal" evidence="6">
    <location>
        <begin position="389"/>
        <end position="490"/>
    </location>
</feature>
<dbReference type="SUPFAM" id="SSF53474">
    <property type="entry name" value="alpha/beta-Hydrolases"/>
    <property type="match status" value="1"/>
</dbReference>
<evidence type="ECO:0000259" key="6">
    <source>
        <dbReference type="Pfam" id="PF08386"/>
    </source>
</evidence>
<organism evidence="7 8">
    <name type="scientific">Arthrobacter mangrovi</name>
    <dbReference type="NCBI Taxonomy" id="2966350"/>
    <lineage>
        <taxon>Bacteria</taxon>
        <taxon>Bacillati</taxon>
        <taxon>Actinomycetota</taxon>
        <taxon>Actinomycetes</taxon>
        <taxon>Micrococcales</taxon>
        <taxon>Micrococcaceae</taxon>
        <taxon>Arthrobacter</taxon>
    </lineage>
</organism>
<evidence type="ECO:0000259" key="5">
    <source>
        <dbReference type="Pfam" id="PF00561"/>
    </source>
</evidence>
<keyword evidence="2" id="KW-0732">Signal</keyword>
<comment type="caution">
    <text evidence="7">The sequence shown here is derived from an EMBL/GenBank/DDBJ whole genome shotgun (WGS) entry which is preliminary data.</text>
</comment>
<dbReference type="PANTHER" id="PTHR43248">
    <property type="entry name" value="2-SUCCINYL-6-HYDROXY-2,4-CYCLOHEXADIENE-1-CARBOXYLATE SYNTHASE"/>
    <property type="match status" value="1"/>
</dbReference>
<dbReference type="Pfam" id="PF08386">
    <property type="entry name" value="Abhydrolase_4"/>
    <property type="match status" value="1"/>
</dbReference>
<dbReference type="PANTHER" id="PTHR43248:SF29">
    <property type="entry name" value="TRIPEPTIDYL AMINOPEPTIDASE"/>
    <property type="match status" value="1"/>
</dbReference>
<dbReference type="Gene3D" id="3.40.50.1820">
    <property type="entry name" value="alpha/beta hydrolase"/>
    <property type="match status" value="1"/>
</dbReference>
<dbReference type="EMBL" id="BRVS01000023">
    <property type="protein sequence ID" value="GLB68791.1"/>
    <property type="molecule type" value="Genomic_DNA"/>
</dbReference>
<evidence type="ECO:0000256" key="4">
    <source>
        <dbReference type="SAM" id="MobiDB-lite"/>
    </source>
</evidence>
<keyword evidence="3 7" id="KW-0378">Hydrolase</keyword>
<keyword evidence="8" id="KW-1185">Reference proteome</keyword>
<evidence type="ECO:0000313" key="8">
    <source>
        <dbReference type="Proteomes" id="UP001209654"/>
    </source>
</evidence>
<dbReference type="Pfam" id="PF00561">
    <property type="entry name" value="Abhydrolase_1"/>
    <property type="match status" value="1"/>
</dbReference>
<evidence type="ECO:0000256" key="3">
    <source>
        <dbReference type="ARBA" id="ARBA00022801"/>
    </source>
</evidence>
<sequence length="490" mass="51836">MLAGCGLLPQPPGPSASGNAADPGTVDQALKSYYTQDVAWEDCEQQFQCAKVEVPLDYAEPDGKRIEIAAIRSSAGNGSKGSILLNPGGPGGSGYDTVKDSLAYMTTEELRRNYDIVGFDPRGVKRSAPVKCMSDKEKDEARQVQYDLDTDAGLAEAARDSKELAQECAEKTGEVLGHVDTVSAAKDMDILRAAVGDAKLNYLGFSYGTFLGATYADLFPERVGRLVLDGALDPSLSNAEVTLGQAKAFEAAIHSYAESCLQSSDCPMDGTADDAVGQIRDLIAAVEDNPMTAADGRLVTVGMFVSGFIVPLYNDQNWPALTAALKGAFGGDPTEMLRLSDLGAERQPDGSYTGNSTEAFTAINCLDYPMESGLDAMREEAKALEDASPTLGRYLAYGGTTCENWSYDAVRTPAPVKAEGADPILVVGTTGDPATPYEWAESMAASFESASLLTFEAEGHTAYSRGNKCVQDAVDAYFIDGTMPKDGAVC</sequence>
<feature type="domain" description="AB hydrolase-1" evidence="5">
    <location>
        <begin position="83"/>
        <end position="267"/>
    </location>
</feature>
<evidence type="ECO:0000256" key="1">
    <source>
        <dbReference type="ARBA" id="ARBA00010088"/>
    </source>
</evidence>
<evidence type="ECO:0000313" key="7">
    <source>
        <dbReference type="EMBL" id="GLB68791.1"/>
    </source>
</evidence>
<dbReference type="Proteomes" id="UP001209654">
    <property type="component" value="Unassembled WGS sequence"/>
</dbReference>
<gene>
    <name evidence="7" type="ORF">AHIS1636_32340</name>
</gene>
<dbReference type="InterPro" id="IPR051601">
    <property type="entry name" value="Serine_prot/Carboxylest_S33"/>
</dbReference>